<protein>
    <submittedName>
        <fullName evidence="1">Uncharacterized protein</fullName>
    </submittedName>
</protein>
<reference evidence="1 2" key="1">
    <citation type="submission" date="2020-03" db="EMBL/GenBank/DDBJ databases">
        <title>Complete genome sequence of Orbus sp. IPMB12 (BCRC 80908).</title>
        <authorList>
            <person name="Lo W.-S."/>
            <person name="Chang T.-H."/>
            <person name="Kuo C.-H."/>
        </authorList>
    </citation>
    <scope>NUCLEOTIDE SEQUENCE [LARGE SCALE GENOMIC DNA]</scope>
    <source>
        <strain evidence="1 2">IPMB12</strain>
    </source>
</reference>
<evidence type="ECO:0000313" key="1">
    <source>
        <dbReference type="EMBL" id="QIQ20645.1"/>
    </source>
</evidence>
<dbReference type="EMBL" id="CP050253">
    <property type="protein sequence ID" value="QIQ20645.1"/>
    <property type="molecule type" value="Genomic_DNA"/>
</dbReference>
<evidence type="ECO:0000313" key="2">
    <source>
        <dbReference type="Proteomes" id="UP000501168"/>
    </source>
</evidence>
<keyword evidence="2" id="KW-1185">Reference proteome</keyword>
<gene>
    <name evidence="1" type="ORF">IPMB12_02455</name>
</gene>
<proteinExistence type="predicted"/>
<organism evidence="1 2">
    <name type="scientific">Zophobihabitans entericus</name>
    <dbReference type="NCBI Taxonomy" id="1635327"/>
    <lineage>
        <taxon>Bacteria</taxon>
        <taxon>Pseudomonadati</taxon>
        <taxon>Pseudomonadota</taxon>
        <taxon>Gammaproteobacteria</taxon>
        <taxon>Orbales</taxon>
        <taxon>Orbaceae</taxon>
        <taxon>Zophobihabitans</taxon>
    </lineage>
</organism>
<dbReference type="AlphaFoldDB" id="A0A6G9I8V4"/>
<dbReference type="Proteomes" id="UP000501168">
    <property type="component" value="Chromosome"/>
</dbReference>
<accession>A0A6G9I8V4</accession>
<name>A0A6G9I8V4_9GAMM</name>
<sequence length="198" mass="22941">MFGRLLQKILPKKKQAKELTARELSGRNNVGYPTIQLSRESDELVKKYYKGIRPAIQFYKETLFFKWGPTFIEESLSDEQLAALSGRNVQMVYLLLFRDMLRHIAPYVHPKNAHDNWVETLSQEILDNCQMLSDADDHDVETKKALFAGTEIYNIETEEPQAWIEPLVALAAFPADKLYRAHRALLTTMLKKLNKDNK</sequence>
<dbReference type="KEGG" id="orb:IPMB12_02455"/>
<dbReference type="InParanoid" id="A0A6G9I8V4"/>
<dbReference type="RefSeq" id="WP_166914625.1">
    <property type="nucleotide sequence ID" value="NZ_CP050253.1"/>
</dbReference>